<dbReference type="EMBL" id="MNYX01000001">
    <property type="protein sequence ID" value="OIP66702.1"/>
    <property type="molecule type" value="Genomic_DNA"/>
</dbReference>
<evidence type="ECO:0000256" key="1">
    <source>
        <dbReference type="SAM" id="MobiDB-lite"/>
    </source>
</evidence>
<reference evidence="2 3" key="1">
    <citation type="journal article" date="2016" name="Environ. Microbiol.">
        <title>Genomic resolution of a cold subsurface aquifer community provides metabolic insights for novel microbes adapted to high CO concentrations.</title>
        <authorList>
            <person name="Probst A.J."/>
            <person name="Castelle C.J."/>
            <person name="Singh A."/>
            <person name="Brown C.T."/>
            <person name="Anantharaman K."/>
            <person name="Sharon I."/>
            <person name="Hug L.A."/>
            <person name="Burstein D."/>
            <person name="Emerson J.B."/>
            <person name="Thomas B.C."/>
            <person name="Banfield J.F."/>
        </authorList>
    </citation>
    <scope>NUCLEOTIDE SEQUENCE [LARGE SCALE GENOMIC DNA]</scope>
    <source>
        <strain evidence="2">CG2_30_43_9</strain>
    </source>
</reference>
<protein>
    <submittedName>
        <fullName evidence="2">Uncharacterized protein</fullName>
    </submittedName>
</protein>
<evidence type="ECO:0000313" key="2">
    <source>
        <dbReference type="EMBL" id="OIP66702.1"/>
    </source>
</evidence>
<sequence length="233" mass="25584">MNNEIQQIIIEQIGKLPHEIVVFLSSSEWGTAADEIVSLYNLPKEESSSFKREVSLVLAGLTHPDDFRNILGNEVITNRAVLEPIVASVEEKIFSPIRPALIKFFDGESSQAAVEEVPPVSELQSAVSGQLSVVPPVSRMPDIAPDNLPTNEEPESFLPPLLPKPPNLETRRPSEEVALPAHPFEEKMKKVFTAGQQSLGDLAIEPSTQPLSATQAPKSPPIYHADPYREPIE</sequence>
<dbReference type="Proteomes" id="UP000182059">
    <property type="component" value="Unassembled WGS sequence"/>
</dbReference>
<organism evidence="2 3">
    <name type="scientific">Candidatus Nomurabacteria bacterium CG2_30_43_9</name>
    <dbReference type="NCBI Taxonomy" id="1805283"/>
    <lineage>
        <taxon>Bacteria</taxon>
        <taxon>Candidatus Nomuraibacteriota</taxon>
    </lineage>
</organism>
<accession>A0A1J5GFP9</accession>
<gene>
    <name evidence="2" type="ORF">AUK15_00030</name>
</gene>
<feature type="region of interest" description="Disordered" evidence="1">
    <location>
        <begin position="203"/>
        <end position="233"/>
    </location>
</feature>
<evidence type="ECO:0000313" key="3">
    <source>
        <dbReference type="Proteomes" id="UP000182059"/>
    </source>
</evidence>
<name>A0A1J5GFP9_9BACT</name>
<proteinExistence type="predicted"/>
<dbReference type="AlphaFoldDB" id="A0A1J5GFP9"/>
<feature type="region of interest" description="Disordered" evidence="1">
    <location>
        <begin position="146"/>
        <end position="173"/>
    </location>
</feature>
<feature type="compositionally biased region" description="Polar residues" evidence="1">
    <location>
        <begin position="206"/>
        <end position="217"/>
    </location>
</feature>
<comment type="caution">
    <text evidence="2">The sequence shown here is derived from an EMBL/GenBank/DDBJ whole genome shotgun (WGS) entry which is preliminary data.</text>
</comment>